<evidence type="ECO:0000313" key="2">
    <source>
        <dbReference type="Proteomes" id="UP000073492"/>
    </source>
</evidence>
<gene>
    <name evidence="1" type="ORF">AC579_9277</name>
</gene>
<keyword evidence="2" id="KW-1185">Reference proteome</keyword>
<protein>
    <submittedName>
        <fullName evidence="1">Uncharacterized protein</fullName>
    </submittedName>
</protein>
<name>A0A139HER9_9PEZI</name>
<dbReference type="EMBL" id="LFZO01000670">
    <property type="protein sequence ID" value="KXT00892.1"/>
    <property type="molecule type" value="Genomic_DNA"/>
</dbReference>
<accession>A0A139HER9</accession>
<evidence type="ECO:0000313" key="1">
    <source>
        <dbReference type="EMBL" id="KXT00892.1"/>
    </source>
</evidence>
<reference evidence="1 2" key="1">
    <citation type="submission" date="2015-07" db="EMBL/GenBank/DDBJ databases">
        <title>Comparative genomics of the Sigatoka disease complex on banana suggests a link between parallel evolutionary changes in Pseudocercospora fijiensis and Pseudocercospora eumusae and increased virulence on the banana host.</title>
        <authorList>
            <person name="Chang T.-C."/>
            <person name="Salvucci A."/>
            <person name="Crous P.W."/>
            <person name="Stergiopoulos I."/>
        </authorList>
    </citation>
    <scope>NUCLEOTIDE SEQUENCE [LARGE SCALE GENOMIC DNA]</scope>
    <source>
        <strain evidence="1 2">CBS 116634</strain>
    </source>
</reference>
<sequence length="110" mass="12315">MSRGRSLDSNRANITQRMNAMNSGETLLWPNSLAYISKEMDMVFSSRGARDLLYLRNLPERVVEVTCTDPRDGVNGTLTIFTWNNDTGRKAPAECLEEDRENTGRAESGA</sequence>
<proteinExistence type="predicted"/>
<dbReference type="AlphaFoldDB" id="A0A139HER9"/>
<dbReference type="Proteomes" id="UP000073492">
    <property type="component" value="Unassembled WGS sequence"/>
</dbReference>
<organism evidence="1 2">
    <name type="scientific">Pseudocercospora musae</name>
    <dbReference type="NCBI Taxonomy" id="113226"/>
    <lineage>
        <taxon>Eukaryota</taxon>
        <taxon>Fungi</taxon>
        <taxon>Dikarya</taxon>
        <taxon>Ascomycota</taxon>
        <taxon>Pezizomycotina</taxon>
        <taxon>Dothideomycetes</taxon>
        <taxon>Dothideomycetidae</taxon>
        <taxon>Mycosphaerellales</taxon>
        <taxon>Mycosphaerellaceae</taxon>
        <taxon>Pseudocercospora</taxon>
    </lineage>
</organism>
<comment type="caution">
    <text evidence="1">The sequence shown here is derived from an EMBL/GenBank/DDBJ whole genome shotgun (WGS) entry which is preliminary data.</text>
</comment>